<dbReference type="Pfam" id="PF00687">
    <property type="entry name" value="Ribosomal_L1"/>
    <property type="match status" value="1"/>
</dbReference>
<dbReference type="Proteomes" id="UP000663699">
    <property type="component" value="Chromosome 1"/>
</dbReference>
<dbReference type="EMBL" id="CP054532">
    <property type="protein sequence ID" value="QSL64064.1"/>
    <property type="molecule type" value="Genomic_DNA"/>
</dbReference>
<dbReference type="InterPro" id="IPR023674">
    <property type="entry name" value="Ribosomal_uL1-like"/>
</dbReference>
<dbReference type="Gene3D" id="3.40.50.790">
    <property type="match status" value="1"/>
</dbReference>
<dbReference type="InterPro" id="IPR016095">
    <property type="entry name" value="Ribosomal_uL1_3-a/b-sand"/>
</dbReference>
<evidence type="ECO:0000256" key="1">
    <source>
        <dbReference type="SAM" id="MobiDB-lite"/>
    </source>
</evidence>
<reference evidence="2" key="1">
    <citation type="submission" date="2020-06" db="EMBL/GenBank/DDBJ databases">
        <title>Genomes of multiple members of Pneumocystis genus reveal paths to human pathogen Pneumocystis jirovecii.</title>
        <authorList>
            <person name="Cisse O.H."/>
            <person name="Ma L."/>
            <person name="Dekker J."/>
            <person name="Khil P."/>
            <person name="Jo J."/>
            <person name="Brenchley J."/>
            <person name="Blair R."/>
            <person name="Pahar B."/>
            <person name="Chabe M."/>
            <person name="Van Rompay K.A."/>
            <person name="Keesler R."/>
            <person name="Sukura A."/>
            <person name="Hirsch V."/>
            <person name="Kutty G."/>
            <person name="Liu Y."/>
            <person name="Peng L."/>
            <person name="Chen J."/>
            <person name="Song J."/>
            <person name="Weissenbacher-Lang C."/>
            <person name="Xu J."/>
            <person name="Upham N.S."/>
            <person name="Stajich J.E."/>
            <person name="Cuomo C.A."/>
            <person name="Cushion M.T."/>
            <person name="Kovacs J.A."/>
        </authorList>
    </citation>
    <scope>NUCLEOTIDE SEQUENCE</scope>
    <source>
        <strain evidence="2">2A</strain>
    </source>
</reference>
<dbReference type="InterPro" id="IPR050257">
    <property type="entry name" value="eL8/uL1-like"/>
</dbReference>
<dbReference type="PANTHER" id="PTHR23105">
    <property type="entry name" value="RIBOSOMAL PROTEIN L7AE FAMILY MEMBER"/>
    <property type="match status" value="1"/>
</dbReference>
<protein>
    <recommendedName>
        <fullName evidence="4">Ribosomal protein L1</fullName>
    </recommendedName>
</protein>
<name>A0A899FUR4_9ASCO</name>
<keyword evidence="3" id="KW-1185">Reference proteome</keyword>
<evidence type="ECO:0008006" key="4">
    <source>
        <dbReference type="Google" id="ProtNLM"/>
    </source>
</evidence>
<dbReference type="AlphaFoldDB" id="A0A899FUR4"/>
<proteinExistence type="predicted"/>
<dbReference type="CDD" id="cd00403">
    <property type="entry name" value="Ribosomal_L1"/>
    <property type="match status" value="1"/>
</dbReference>
<sequence>MNKEAELLSLKAKKACKALLKHVQSLEKKRKKDRKIDILSLNDQDLRSSLPVWVILTTKTFMTGSKKLKPSKILLKHPIIDQDSECCLIVKDPQRVYKDLVASAKLNKRVTKVIGISKLRKKFKSYQQKRELRDSYDFFVADSRVISLLPKLLGKAFYEKKRQPIPIDLATKSTPEHLFKEIEQVYSSTYLHLSPGTCTSIKCGAICQTPEQIAENIEIITNTLAEKFVKNGWKGIRGFHIKTNESIALPIWLCENVFDADVDKVKEIDKIVNYKKRKANNLNEEDSRSEENIDNVQSTQSIHVKKHRKTAEKLQK</sequence>
<dbReference type="SUPFAM" id="SSF56808">
    <property type="entry name" value="Ribosomal protein L1"/>
    <property type="match status" value="1"/>
</dbReference>
<feature type="region of interest" description="Disordered" evidence="1">
    <location>
        <begin position="281"/>
        <end position="316"/>
    </location>
</feature>
<gene>
    <name evidence="2" type="ORF">MERGE_000219</name>
</gene>
<dbReference type="GO" id="GO:0003723">
    <property type="term" value="F:RNA binding"/>
    <property type="evidence" value="ECO:0007669"/>
    <property type="project" value="InterPro"/>
</dbReference>
<evidence type="ECO:0000313" key="3">
    <source>
        <dbReference type="Proteomes" id="UP000663699"/>
    </source>
</evidence>
<accession>A0A899FUR4</accession>
<dbReference type="OrthoDB" id="10251727at2759"/>
<organism evidence="2 3">
    <name type="scientific">Pneumocystis wakefieldiae</name>
    <dbReference type="NCBI Taxonomy" id="38082"/>
    <lineage>
        <taxon>Eukaryota</taxon>
        <taxon>Fungi</taxon>
        <taxon>Dikarya</taxon>
        <taxon>Ascomycota</taxon>
        <taxon>Taphrinomycotina</taxon>
        <taxon>Pneumocystomycetes</taxon>
        <taxon>Pneumocystaceae</taxon>
        <taxon>Pneumocystis</taxon>
    </lineage>
</organism>
<evidence type="ECO:0000313" key="2">
    <source>
        <dbReference type="EMBL" id="QSL64064.1"/>
    </source>
</evidence>
<dbReference type="InterPro" id="IPR028364">
    <property type="entry name" value="Ribosomal_uL1/biogenesis"/>
</dbReference>